<dbReference type="PANTHER" id="PTHR30188">
    <property type="entry name" value="ABC TRANSPORTER PERMEASE PROTEIN-RELATED"/>
    <property type="match status" value="1"/>
</dbReference>
<proteinExistence type="inferred from homology"/>
<feature type="transmembrane region" description="Helical" evidence="7">
    <location>
        <begin position="50"/>
        <end position="68"/>
    </location>
</feature>
<sequence>MAKSSLIKCFFIEIGELTYFALRFFRELFSKPFEFKALIRQCYSIGNKSLLLVSVTGFIIGLVITLQTRPTLEEFGAESWMPSMVSISIIREIGPVIIALTFAGRIASGIGAELGSMRVTEQIDAMEVSGTNPFKFLVVTRVLAATLTLPILVIFGDAIALYGSYLVENIKGDVSFQLYFNKVFNSIAFGDIIPATIKTFFFGFAIGLVGCYKGYYCEKGTVGVGAAANSAVVFSSMLLFVLDFIAVFITDLFFEI</sequence>
<feature type="transmembrane region" description="Helical" evidence="7">
    <location>
        <begin position="142"/>
        <end position="167"/>
    </location>
</feature>
<accession>A0A562YF57</accession>
<keyword evidence="5 7" id="KW-1133">Transmembrane helix</keyword>
<keyword evidence="4 7" id="KW-0812">Transmembrane</keyword>
<evidence type="ECO:0000313" key="8">
    <source>
        <dbReference type="EMBL" id="TWO32912.1"/>
    </source>
</evidence>
<evidence type="ECO:0000256" key="1">
    <source>
        <dbReference type="ARBA" id="ARBA00004141"/>
    </source>
</evidence>
<dbReference type="AlphaFoldDB" id="A0A562YF57"/>
<evidence type="ECO:0000256" key="4">
    <source>
        <dbReference type="ARBA" id="ARBA00022692"/>
    </source>
</evidence>
<dbReference type="GO" id="GO:0043190">
    <property type="term" value="C:ATP-binding cassette (ABC) transporter complex"/>
    <property type="evidence" value="ECO:0007669"/>
    <property type="project" value="InterPro"/>
</dbReference>
<evidence type="ECO:0000256" key="3">
    <source>
        <dbReference type="ARBA" id="ARBA00022448"/>
    </source>
</evidence>
<evidence type="ECO:0000256" key="6">
    <source>
        <dbReference type="ARBA" id="ARBA00023136"/>
    </source>
</evidence>
<feature type="transmembrane region" description="Helical" evidence="7">
    <location>
        <begin position="80"/>
        <end position="103"/>
    </location>
</feature>
<keyword evidence="3" id="KW-0813">Transport</keyword>
<feature type="transmembrane region" description="Helical" evidence="7">
    <location>
        <begin position="224"/>
        <end position="249"/>
    </location>
</feature>
<feature type="transmembrane region" description="Helical" evidence="7">
    <location>
        <begin position="187"/>
        <end position="212"/>
    </location>
</feature>
<dbReference type="InterPro" id="IPR003453">
    <property type="entry name" value="ABC_MlaE_roteobac"/>
</dbReference>
<dbReference type="EMBL" id="SMZJ02000004">
    <property type="protein sequence ID" value="TWO32912.1"/>
    <property type="molecule type" value="Genomic_DNA"/>
</dbReference>
<reference evidence="8 9" key="1">
    <citation type="submission" date="2019-07" db="EMBL/GenBank/DDBJ databases">
        <title>Seonamhaeicola sp. W255 draft genome.</title>
        <authorList>
            <person name="Zhang X.-Y."/>
            <person name="Zhang R."/>
            <person name="Zhong Y.-L."/>
            <person name="Du Z.-J."/>
        </authorList>
    </citation>
    <scope>NUCLEOTIDE SEQUENCE [LARGE SCALE GENOMIC DNA]</scope>
    <source>
        <strain evidence="8 9">W255</strain>
    </source>
</reference>
<dbReference type="InterPro" id="IPR030802">
    <property type="entry name" value="Permease_MalE"/>
</dbReference>
<evidence type="ECO:0000256" key="7">
    <source>
        <dbReference type="RuleBase" id="RU362044"/>
    </source>
</evidence>
<dbReference type="OrthoDB" id="9810518at2"/>
<dbReference type="NCBIfam" id="TIGR00056">
    <property type="entry name" value="MlaE family lipid ABC transporter permease subunit"/>
    <property type="match status" value="1"/>
</dbReference>
<dbReference type="GO" id="GO:0005548">
    <property type="term" value="F:phospholipid transporter activity"/>
    <property type="evidence" value="ECO:0007669"/>
    <property type="project" value="TreeGrafter"/>
</dbReference>
<keyword evidence="6 7" id="KW-0472">Membrane</keyword>
<comment type="similarity">
    <text evidence="2 7">Belongs to the MlaE permease family.</text>
</comment>
<evidence type="ECO:0000256" key="5">
    <source>
        <dbReference type="ARBA" id="ARBA00022989"/>
    </source>
</evidence>
<comment type="subcellular location">
    <subcellularLocation>
        <location evidence="1">Membrane</location>
        <topology evidence="1">Multi-pass membrane protein</topology>
    </subcellularLocation>
</comment>
<dbReference type="RefSeq" id="WP_133356743.1">
    <property type="nucleotide sequence ID" value="NZ_SMZJ02000004.1"/>
</dbReference>
<protein>
    <submittedName>
        <fullName evidence="8">ABC transporter permease</fullName>
    </submittedName>
</protein>
<evidence type="ECO:0000256" key="2">
    <source>
        <dbReference type="ARBA" id="ARBA00007556"/>
    </source>
</evidence>
<comment type="caution">
    <text evidence="8">The sequence shown here is derived from an EMBL/GenBank/DDBJ whole genome shotgun (WGS) entry which is preliminary data.</text>
</comment>
<dbReference type="PANTHER" id="PTHR30188:SF4">
    <property type="entry name" value="PROTEIN TRIGALACTOSYLDIACYLGLYCEROL 1, CHLOROPLASTIC"/>
    <property type="match status" value="1"/>
</dbReference>
<evidence type="ECO:0000313" key="9">
    <source>
        <dbReference type="Proteomes" id="UP000295814"/>
    </source>
</evidence>
<name>A0A562YF57_9FLAO</name>
<organism evidence="8 9">
    <name type="scientific">Seonamhaeicola sediminis</name>
    <dbReference type="NCBI Taxonomy" id="2528206"/>
    <lineage>
        <taxon>Bacteria</taxon>
        <taxon>Pseudomonadati</taxon>
        <taxon>Bacteroidota</taxon>
        <taxon>Flavobacteriia</taxon>
        <taxon>Flavobacteriales</taxon>
        <taxon>Flavobacteriaceae</taxon>
    </lineage>
</organism>
<dbReference type="Pfam" id="PF02405">
    <property type="entry name" value="MlaE"/>
    <property type="match status" value="1"/>
</dbReference>
<keyword evidence="9" id="KW-1185">Reference proteome</keyword>
<dbReference type="Proteomes" id="UP000295814">
    <property type="component" value="Unassembled WGS sequence"/>
</dbReference>
<gene>
    <name evidence="8" type="ORF">E1J38_008610</name>
</gene>